<dbReference type="PRINTS" id="PR00020">
    <property type="entry name" value="MAMDOMAIN"/>
</dbReference>
<dbReference type="Proteomes" id="UP000694888">
    <property type="component" value="Unplaced"/>
</dbReference>
<dbReference type="SUPFAM" id="SSF49899">
    <property type="entry name" value="Concanavalin A-like lectins/glucanases"/>
    <property type="match status" value="1"/>
</dbReference>
<dbReference type="SMART" id="SM00137">
    <property type="entry name" value="MAM"/>
    <property type="match status" value="1"/>
</dbReference>
<dbReference type="InterPro" id="IPR013320">
    <property type="entry name" value="ConA-like_dom_sf"/>
</dbReference>
<name>A0ABM0JE42_APLCA</name>
<dbReference type="InterPro" id="IPR000998">
    <property type="entry name" value="MAM_dom"/>
</dbReference>
<dbReference type="GeneID" id="101860949"/>
<accession>A0ABM0JE42</accession>
<feature type="domain" description="MAM" evidence="2">
    <location>
        <begin position="26"/>
        <end position="185"/>
    </location>
</feature>
<evidence type="ECO:0000313" key="4">
    <source>
        <dbReference type="RefSeq" id="XP_005091598.2"/>
    </source>
</evidence>
<feature type="signal peptide" evidence="1">
    <location>
        <begin position="1"/>
        <end position="22"/>
    </location>
</feature>
<evidence type="ECO:0000313" key="3">
    <source>
        <dbReference type="Proteomes" id="UP000694888"/>
    </source>
</evidence>
<dbReference type="InterPro" id="IPR051560">
    <property type="entry name" value="MAM_domain-containing"/>
</dbReference>
<gene>
    <name evidence="4" type="primary">LOC101860949</name>
</gene>
<protein>
    <submittedName>
        <fullName evidence="4">MAM and LDL-receptor class A domain-containing protein 1</fullName>
    </submittedName>
</protein>
<dbReference type="RefSeq" id="XP_005091598.2">
    <property type="nucleotide sequence ID" value="XM_005091541.3"/>
</dbReference>
<keyword evidence="1" id="KW-0732">Signal</keyword>
<dbReference type="PANTHER" id="PTHR23282">
    <property type="entry name" value="APICAL ENDOSOMAL GLYCOPROTEIN PRECURSOR"/>
    <property type="match status" value="1"/>
</dbReference>
<evidence type="ECO:0000259" key="2">
    <source>
        <dbReference type="PROSITE" id="PS50060"/>
    </source>
</evidence>
<keyword evidence="3" id="KW-1185">Reference proteome</keyword>
<proteinExistence type="predicted"/>
<sequence length="190" mass="20628">MNVLLTAWAILVVYFMSHSVNAENRIGCNFEVDLCGWTQNTDDDYDWRRNSGPTPSFSTGPSGDHTLGSASGAYIYTEASFGIAGETAKLTSDRVTLSSGDGCFQLWYNMYGAGIGALNVYLMPSDGPLKSLVSLEGEQGRDWRMLSVNISSTDFRIVLEGVRGKSFMGDIAVDDVRLTDRPCGDPQLVG</sequence>
<evidence type="ECO:0000256" key="1">
    <source>
        <dbReference type="SAM" id="SignalP"/>
    </source>
</evidence>
<organism evidence="3 4">
    <name type="scientific">Aplysia californica</name>
    <name type="common">California sea hare</name>
    <dbReference type="NCBI Taxonomy" id="6500"/>
    <lineage>
        <taxon>Eukaryota</taxon>
        <taxon>Metazoa</taxon>
        <taxon>Spiralia</taxon>
        <taxon>Lophotrochozoa</taxon>
        <taxon>Mollusca</taxon>
        <taxon>Gastropoda</taxon>
        <taxon>Heterobranchia</taxon>
        <taxon>Euthyneura</taxon>
        <taxon>Tectipleura</taxon>
        <taxon>Aplysiida</taxon>
        <taxon>Aplysioidea</taxon>
        <taxon>Aplysiidae</taxon>
        <taxon>Aplysia</taxon>
    </lineage>
</organism>
<dbReference type="PROSITE" id="PS50060">
    <property type="entry name" value="MAM_2"/>
    <property type="match status" value="1"/>
</dbReference>
<dbReference type="PANTHER" id="PTHR23282:SF101">
    <property type="entry name" value="MAM DOMAIN-CONTAINING PROTEIN"/>
    <property type="match status" value="1"/>
</dbReference>
<feature type="chain" id="PRO_5046450963" evidence="1">
    <location>
        <begin position="23"/>
        <end position="190"/>
    </location>
</feature>
<reference evidence="4" key="1">
    <citation type="submission" date="2025-08" db="UniProtKB">
        <authorList>
            <consortium name="RefSeq"/>
        </authorList>
    </citation>
    <scope>IDENTIFICATION</scope>
</reference>
<dbReference type="CDD" id="cd06263">
    <property type="entry name" value="MAM"/>
    <property type="match status" value="1"/>
</dbReference>
<dbReference type="Gene3D" id="2.60.120.200">
    <property type="match status" value="1"/>
</dbReference>
<dbReference type="Pfam" id="PF00629">
    <property type="entry name" value="MAM"/>
    <property type="match status" value="1"/>
</dbReference>